<keyword evidence="3" id="KW-1185">Reference proteome</keyword>
<gene>
    <name evidence="2" type="ORF">GCM10009810_34340</name>
</gene>
<accession>A0ABN2L4R7</accession>
<organism evidence="2 3">
    <name type="scientific">Nostocoides vanveenii</name>
    <dbReference type="NCBI Taxonomy" id="330835"/>
    <lineage>
        <taxon>Bacteria</taxon>
        <taxon>Bacillati</taxon>
        <taxon>Actinomycetota</taxon>
        <taxon>Actinomycetes</taxon>
        <taxon>Micrococcales</taxon>
        <taxon>Intrasporangiaceae</taxon>
        <taxon>Nostocoides</taxon>
    </lineage>
</organism>
<evidence type="ECO:0000256" key="1">
    <source>
        <dbReference type="SAM" id="MobiDB-lite"/>
    </source>
</evidence>
<proteinExistence type="predicted"/>
<feature type="compositionally biased region" description="Polar residues" evidence="1">
    <location>
        <begin position="9"/>
        <end position="18"/>
    </location>
</feature>
<evidence type="ECO:0000313" key="2">
    <source>
        <dbReference type="EMBL" id="GAA1774524.1"/>
    </source>
</evidence>
<feature type="compositionally biased region" description="Low complexity" evidence="1">
    <location>
        <begin position="123"/>
        <end position="135"/>
    </location>
</feature>
<feature type="region of interest" description="Disordered" evidence="1">
    <location>
        <begin position="1"/>
        <end position="22"/>
    </location>
</feature>
<feature type="region of interest" description="Disordered" evidence="1">
    <location>
        <begin position="109"/>
        <end position="147"/>
    </location>
</feature>
<dbReference type="EMBL" id="BAAAPN010000102">
    <property type="protein sequence ID" value="GAA1774524.1"/>
    <property type="molecule type" value="Genomic_DNA"/>
</dbReference>
<comment type="caution">
    <text evidence="2">The sequence shown here is derived from an EMBL/GenBank/DDBJ whole genome shotgun (WGS) entry which is preliminary data.</text>
</comment>
<dbReference type="Proteomes" id="UP001501475">
    <property type="component" value="Unassembled WGS sequence"/>
</dbReference>
<evidence type="ECO:0000313" key="3">
    <source>
        <dbReference type="Proteomes" id="UP001501475"/>
    </source>
</evidence>
<sequence>MRGRPRESASASATSRYQGSDGRWHARITVGRRLDGERDRRHITRKSKRELDAAIRELENARDSGQQPWLVENVTVEAWVEHWLDEILPLAMRWKTRSAYASHMRVRDPVHRVGPPHGPAPGDPRAALPRAPRPGQLHPRCPRRPPDPALLPFRSGSAAADPEGAVGAALVAAHRHLARSRAAPVHPRTALEGAFDAEDPGVEINVAPEQAERLALAEPE</sequence>
<name>A0ABN2L4R7_9MICO</name>
<protein>
    <recommendedName>
        <fullName evidence="4">Integrase</fullName>
    </recommendedName>
</protein>
<evidence type="ECO:0008006" key="4">
    <source>
        <dbReference type="Google" id="ProtNLM"/>
    </source>
</evidence>
<reference evidence="2 3" key="1">
    <citation type="journal article" date="2019" name="Int. J. Syst. Evol. Microbiol.">
        <title>The Global Catalogue of Microorganisms (GCM) 10K type strain sequencing project: providing services to taxonomists for standard genome sequencing and annotation.</title>
        <authorList>
            <consortium name="The Broad Institute Genomics Platform"/>
            <consortium name="The Broad Institute Genome Sequencing Center for Infectious Disease"/>
            <person name="Wu L."/>
            <person name="Ma J."/>
        </authorList>
    </citation>
    <scope>NUCLEOTIDE SEQUENCE [LARGE SCALE GENOMIC DNA]</scope>
    <source>
        <strain evidence="2 3">JCM 15591</strain>
    </source>
</reference>